<dbReference type="AlphaFoldDB" id="A0A090QYJ1"/>
<evidence type="ECO:0000313" key="4">
    <source>
        <dbReference type="Proteomes" id="UP000029227"/>
    </source>
</evidence>
<evidence type="ECO:0000313" key="3">
    <source>
        <dbReference type="EMBL" id="GAL07348.1"/>
    </source>
</evidence>
<keyword evidence="3" id="KW-0969">Cilium</keyword>
<organism evidence="3 4">
    <name type="scientific">Photobacterium aphoticum</name>
    <dbReference type="NCBI Taxonomy" id="754436"/>
    <lineage>
        <taxon>Bacteria</taxon>
        <taxon>Pseudomonadati</taxon>
        <taxon>Pseudomonadota</taxon>
        <taxon>Gammaproteobacteria</taxon>
        <taxon>Vibrionales</taxon>
        <taxon>Vibrionaceae</taxon>
        <taxon>Photobacterium</taxon>
    </lineage>
</organism>
<protein>
    <submittedName>
        <fullName evidence="3">Flagellar protein FlgJ</fullName>
    </submittedName>
</protein>
<keyword evidence="3" id="KW-0966">Cell projection</keyword>
<dbReference type="STRING" id="754436.JCM19237_3287"/>
<proteinExistence type="predicted"/>
<evidence type="ECO:0000259" key="2">
    <source>
        <dbReference type="Pfam" id="PF10135"/>
    </source>
</evidence>
<dbReference type="Proteomes" id="UP000029227">
    <property type="component" value="Unassembled WGS sequence"/>
</dbReference>
<dbReference type="eggNOG" id="COG3951">
    <property type="taxonomic scope" value="Bacteria"/>
</dbReference>
<gene>
    <name evidence="3" type="ORF">JCM19237_3287</name>
</gene>
<name>A0A090QYJ1_9GAMM</name>
<keyword evidence="3" id="KW-0282">Flagellum</keyword>
<feature type="domain" description="Flagellar protein FlgJ N-terminal" evidence="2">
    <location>
        <begin position="49"/>
        <end position="102"/>
    </location>
</feature>
<comment type="caution">
    <text evidence="3">The sequence shown here is derived from an EMBL/GenBank/DDBJ whole genome shotgun (WGS) entry which is preliminary data.</text>
</comment>
<evidence type="ECO:0000256" key="1">
    <source>
        <dbReference type="ARBA" id="ARBA00022795"/>
    </source>
</evidence>
<accession>A0A090QYJ1</accession>
<dbReference type="Pfam" id="PF10135">
    <property type="entry name" value="Rod-binding"/>
    <property type="match status" value="1"/>
</dbReference>
<dbReference type="GO" id="GO:0044781">
    <property type="term" value="P:bacterial-type flagellum organization"/>
    <property type="evidence" value="ECO:0007669"/>
    <property type="project" value="UniProtKB-KW"/>
</dbReference>
<dbReference type="EMBL" id="BBMN01000016">
    <property type="protein sequence ID" value="GAL07348.1"/>
    <property type="molecule type" value="Genomic_DNA"/>
</dbReference>
<reference evidence="3 4" key="1">
    <citation type="journal article" date="2014" name="Genome Announc.">
        <title>Draft Genome Sequences of Two Vibrionaceae Species, Vibrio ponticus C121 and Photobacterium aphoticum C119, Isolated as Coral Reef Microbiota.</title>
        <authorList>
            <person name="Al-saari N."/>
            <person name="Meirelles P.M."/>
            <person name="Mino S."/>
            <person name="Suda W."/>
            <person name="Oshima K."/>
            <person name="Hattori M."/>
            <person name="Ohkuma M."/>
            <person name="Thompson F.L."/>
            <person name="Gomez-Gil B."/>
            <person name="Sawabe T."/>
            <person name="Sawabe T."/>
        </authorList>
    </citation>
    <scope>NUCLEOTIDE SEQUENCE [LARGE SCALE GENOMIC DNA]</scope>
    <source>
        <strain evidence="3 4">JCM 19237</strain>
    </source>
</reference>
<sequence>MKIAENDTHTALYSDMGSLQAIKANPDADKALAQAAEQFEAVFLQTVLKHMRQASEALQSDDEDNPFNSRQQQFYRSMYDSQLAMEMSRQKSLGIADMLVNQLGQHEAFKPQSQLVAMTQQGADNLTASLPAFSPGRCPSL</sequence>
<keyword evidence="1" id="KW-1005">Bacterial flagellum biogenesis</keyword>
<dbReference type="InterPro" id="IPR019301">
    <property type="entry name" value="Flagellar_prot_FlgJ_N"/>
</dbReference>